<dbReference type="Pfam" id="PF00350">
    <property type="entry name" value="Dynamin_N"/>
    <property type="match status" value="1"/>
</dbReference>
<evidence type="ECO:0000256" key="2">
    <source>
        <dbReference type="SAM" id="MobiDB-lite"/>
    </source>
</evidence>
<dbReference type="Pfam" id="PF24564">
    <property type="entry name" value="DUF7605"/>
    <property type="match status" value="1"/>
</dbReference>
<evidence type="ECO:0000259" key="3">
    <source>
        <dbReference type="Pfam" id="PF00350"/>
    </source>
</evidence>
<evidence type="ECO:0000313" key="6">
    <source>
        <dbReference type="Proteomes" id="UP000814176"/>
    </source>
</evidence>
<dbReference type="PANTHER" id="PTHR36681:SF3">
    <property type="entry name" value="NUCLEAR GTPASE, GERMINAL CENTER-ASSOCIATED, TANDEM DUPLICATE 3"/>
    <property type="match status" value="1"/>
</dbReference>
<keyword evidence="1" id="KW-0175">Coiled coil</keyword>
<dbReference type="Proteomes" id="UP000814176">
    <property type="component" value="Unassembled WGS sequence"/>
</dbReference>
<proteinExistence type="predicted"/>
<evidence type="ECO:0008006" key="7">
    <source>
        <dbReference type="Google" id="ProtNLM"/>
    </source>
</evidence>
<sequence>MDSGADAADARSLLPVVKSEPGEPILDFDPQIHLSPSRPSLADHGNVGYTVYRKSDQIRFGIQPALSECLSMADAIGKRIEDLNLEVSKSRLRKDMWMRTLSQIRDKAQEKTFTAVCGATGAGKSSLINAILDVSILPTSGGQACTSVVTEISWHDDTMFIADVVFLSEEEWLEELLPLHQDLKDADLTGEPRKELKEAWDKFRAVYPDVRESKELKKVASIAGFVRSDQATYPVLGKTTTIKNRQKDSFVHELQQYVKAEKHSSSNAHRKRQLWPLIKVVKVRCNAPALTSGAVLVDLPGTADANRARASIATTYMKQCSHVWIVTNIRRAVDDQNAQGECQRQSANGTYDDSRIALIATQTDLISPSEMLGDGGLDDTDDTDLKDVIQKEKEANDEKNALKRELDRLFAATPHAQHVGQVTESRGSGRKRRDSVSCPDVASKRTRLATRTTRHAIECQVAGTSDTSIPQSRSVDWQQVPMCTSADSLREATSAHDRTDEIEWIRVKCAELEMELCELVARKRVLCSLKRSRESLGIMRRNFIDQLKDLDAAAAEEKDPDNYDPSEPLRDYSRVDPPVFSCSALDYLRIQSHVVGDGDPNCFSDPGNTGIPSIQEWCRNLGDLCRRRSLPGIWESLEVLAESVHRYVKDVSLDDVTKVDSEVMRKQCQSGLVSNIGIANIMKECLHRLADDRSQDLHDSLSTSLGWIVRAAALKAGEKAEQISDAFAAGMHWQTYKGTLRRNGVWRQDLNLDLTLPFMLGIAAQWSKVFSDRSLDLKEAATSIVNQTLSEVEESATPLLKDLAHSQAEHCRRELQQLLDDIVRVIDKVLEEEQRTASRCLAPHIMDALKPAYEEAFAQSGPGSVARRKNIFHNWITKLKNSVFDDGADVLLTLLEDITTSVGERLKREFDVLSERMEVTMSVLWDRPGRENRLELKACVRATATTVEVKEQIPLWRAAANLSMN</sequence>
<protein>
    <recommendedName>
        <fullName evidence="7">Nuclear GTPase SLIP-GC</fullName>
    </recommendedName>
</protein>
<feature type="domain" description="Dynamin N-terminal" evidence="3">
    <location>
        <begin position="115"/>
        <end position="339"/>
    </location>
</feature>
<dbReference type="Gene3D" id="3.40.50.300">
    <property type="entry name" value="P-loop containing nucleotide triphosphate hydrolases"/>
    <property type="match status" value="1"/>
</dbReference>
<dbReference type="GeneID" id="72005482"/>
<evidence type="ECO:0000259" key="4">
    <source>
        <dbReference type="Pfam" id="PF24564"/>
    </source>
</evidence>
<evidence type="ECO:0000313" key="5">
    <source>
        <dbReference type="EMBL" id="KAH9832230.1"/>
    </source>
</evidence>
<dbReference type="EMBL" id="JADCUA010000022">
    <property type="protein sequence ID" value="KAH9832230.1"/>
    <property type="molecule type" value="Genomic_DNA"/>
</dbReference>
<feature type="coiled-coil region" evidence="1">
    <location>
        <begin position="385"/>
        <end position="412"/>
    </location>
</feature>
<name>A0ABQ8K5H3_9APHY</name>
<keyword evidence="6" id="KW-1185">Reference proteome</keyword>
<feature type="domain" description="DUF7605" evidence="4">
    <location>
        <begin position="718"/>
        <end position="878"/>
    </location>
</feature>
<dbReference type="PANTHER" id="PTHR36681">
    <property type="entry name" value="NUCLEAR GTPASE, GERMINAL CENTER-ASSOCIATED, TANDEM DUPLICATE 3"/>
    <property type="match status" value="1"/>
</dbReference>
<accession>A0ABQ8K5H3</accession>
<dbReference type="InterPro" id="IPR056024">
    <property type="entry name" value="DUF7605"/>
</dbReference>
<reference evidence="5 6" key="1">
    <citation type="journal article" date="2021" name="Environ. Microbiol.">
        <title>Gene family expansions and transcriptome signatures uncover fungal adaptations to wood decay.</title>
        <authorList>
            <person name="Hage H."/>
            <person name="Miyauchi S."/>
            <person name="Viragh M."/>
            <person name="Drula E."/>
            <person name="Min B."/>
            <person name="Chaduli D."/>
            <person name="Navarro D."/>
            <person name="Favel A."/>
            <person name="Norest M."/>
            <person name="Lesage-Meessen L."/>
            <person name="Balint B."/>
            <person name="Merenyi Z."/>
            <person name="de Eugenio L."/>
            <person name="Morin E."/>
            <person name="Martinez A.T."/>
            <person name="Baldrian P."/>
            <person name="Stursova M."/>
            <person name="Martinez M.J."/>
            <person name="Novotny C."/>
            <person name="Magnuson J.K."/>
            <person name="Spatafora J.W."/>
            <person name="Maurice S."/>
            <person name="Pangilinan J."/>
            <person name="Andreopoulos W."/>
            <person name="LaButti K."/>
            <person name="Hundley H."/>
            <person name="Na H."/>
            <person name="Kuo A."/>
            <person name="Barry K."/>
            <person name="Lipzen A."/>
            <person name="Henrissat B."/>
            <person name="Riley R."/>
            <person name="Ahrendt S."/>
            <person name="Nagy L.G."/>
            <person name="Grigoriev I.V."/>
            <person name="Martin F."/>
            <person name="Rosso M.N."/>
        </authorList>
    </citation>
    <scope>NUCLEOTIDE SEQUENCE [LARGE SCALE GENOMIC DNA]</scope>
    <source>
        <strain evidence="5 6">CIRM-BRFM 1785</strain>
    </source>
</reference>
<dbReference type="RefSeq" id="XP_047775249.1">
    <property type="nucleotide sequence ID" value="XM_047924750.1"/>
</dbReference>
<dbReference type="SUPFAM" id="SSF52540">
    <property type="entry name" value="P-loop containing nucleoside triphosphate hydrolases"/>
    <property type="match status" value="2"/>
</dbReference>
<evidence type="ECO:0000256" key="1">
    <source>
        <dbReference type="SAM" id="Coils"/>
    </source>
</evidence>
<dbReference type="InterPro" id="IPR027417">
    <property type="entry name" value="P-loop_NTPase"/>
</dbReference>
<dbReference type="InterPro" id="IPR045063">
    <property type="entry name" value="Dynamin_N"/>
</dbReference>
<comment type="caution">
    <text evidence="5">The sequence shown here is derived from an EMBL/GenBank/DDBJ whole genome shotgun (WGS) entry which is preliminary data.</text>
</comment>
<gene>
    <name evidence="5" type="ORF">C8Q71DRAFT_777988</name>
</gene>
<feature type="region of interest" description="Disordered" evidence="2">
    <location>
        <begin position="413"/>
        <end position="445"/>
    </location>
</feature>
<organism evidence="5 6">
    <name type="scientific">Rhodofomes roseus</name>
    <dbReference type="NCBI Taxonomy" id="34475"/>
    <lineage>
        <taxon>Eukaryota</taxon>
        <taxon>Fungi</taxon>
        <taxon>Dikarya</taxon>
        <taxon>Basidiomycota</taxon>
        <taxon>Agaricomycotina</taxon>
        <taxon>Agaricomycetes</taxon>
        <taxon>Polyporales</taxon>
        <taxon>Rhodofomes</taxon>
    </lineage>
</organism>